<keyword evidence="1" id="KW-0812">Transmembrane</keyword>
<feature type="transmembrane region" description="Helical" evidence="1">
    <location>
        <begin position="168"/>
        <end position="186"/>
    </location>
</feature>
<keyword evidence="1" id="KW-1133">Transmembrane helix</keyword>
<dbReference type="EMBL" id="CP026119">
    <property type="protein sequence ID" value="QAS54809.1"/>
    <property type="molecule type" value="Genomic_DNA"/>
</dbReference>
<evidence type="ECO:0000313" key="2">
    <source>
        <dbReference type="EMBL" id="QAS54809.1"/>
    </source>
</evidence>
<accession>A0A410MJB1</accession>
<reference evidence="2 3" key="1">
    <citation type="submission" date="2018-01" db="EMBL/GenBank/DDBJ databases">
        <title>The whole genome sequencing and assembly of Halobacillus litoralis ERB031 strain.</title>
        <authorList>
            <person name="Lee S.-J."/>
            <person name="Park M.-K."/>
            <person name="Kim J.-Y."/>
            <person name="Lee Y.-J."/>
            <person name="Yi H."/>
            <person name="Bahn Y.-S."/>
            <person name="Kim J.F."/>
            <person name="Lee D.-W."/>
        </authorList>
    </citation>
    <scope>NUCLEOTIDE SEQUENCE [LARGE SCALE GENOMIC DNA]</scope>
    <source>
        <strain evidence="2 3">ERB 031</strain>
        <plasmid evidence="3">pldw-31</plasmid>
    </source>
</reference>
<dbReference type="RefSeq" id="WP_128527039.1">
    <property type="nucleotide sequence ID" value="NZ_CP026119.1"/>
</dbReference>
<dbReference type="Proteomes" id="UP000287756">
    <property type="component" value="Plasmid pLDW-31"/>
</dbReference>
<feature type="transmembrane region" description="Helical" evidence="1">
    <location>
        <begin position="245"/>
        <end position="263"/>
    </location>
</feature>
<protein>
    <submittedName>
        <fullName evidence="2">Uncharacterized protein</fullName>
    </submittedName>
</protein>
<dbReference type="KEGG" id="hli:HLI_21385"/>
<keyword evidence="1" id="KW-0472">Membrane</keyword>
<gene>
    <name evidence="2" type="ORF">HLI_21385</name>
</gene>
<feature type="transmembrane region" description="Helical" evidence="1">
    <location>
        <begin position="54"/>
        <end position="74"/>
    </location>
</feature>
<feature type="transmembrane region" description="Helical" evidence="1">
    <location>
        <begin position="95"/>
        <end position="117"/>
    </location>
</feature>
<evidence type="ECO:0000256" key="1">
    <source>
        <dbReference type="SAM" id="Phobius"/>
    </source>
</evidence>
<dbReference type="AlphaFoldDB" id="A0A410MJB1"/>
<geneLocation type="plasmid" evidence="3">
    <name>pldw-31</name>
</geneLocation>
<name>A0A410MJB1_9BACI</name>
<feature type="transmembrane region" description="Helical" evidence="1">
    <location>
        <begin position="222"/>
        <end position="238"/>
    </location>
</feature>
<feature type="transmembrane region" description="Helical" evidence="1">
    <location>
        <begin position="20"/>
        <end position="42"/>
    </location>
</feature>
<organism evidence="2 3">
    <name type="scientific">Halobacillus litoralis</name>
    <dbReference type="NCBI Taxonomy" id="45668"/>
    <lineage>
        <taxon>Bacteria</taxon>
        <taxon>Bacillati</taxon>
        <taxon>Bacillota</taxon>
        <taxon>Bacilli</taxon>
        <taxon>Bacillales</taxon>
        <taxon>Bacillaceae</taxon>
        <taxon>Halobacillus</taxon>
    </lineage>
</organism>
<dbReference type="OrthoDB" id="2786532at2"/>
<keyword evidence="2" id="KW-0614">Plasmid</keyword>
<sequence length="684" mass="79333">MTKFLYWADFFDTIFRKNKLFWVVQILSFLFISIFFCQYIFFEGDYSPPNALELSSPIVQIGILAYLIIGSNLLENNSLKGVKSIYSSLHVQLDSLIGSIGFIVISSGFTIAFYYSYYSILLISSGTNIGSFFIDSLLYLILYWWVPFLTSGLLGLSISLWIKNHFKYVIMILVWLLVGPLNDLYLKDRLSLLFSWGEKEPTIPYHYLYGFAIEDAAVLEKFTWIMTILLILILSYFTKIKKIKIYKSIALALCFSVLIGLSFNQIHQYNTLLVGKGEQSIQSEIDKYQVYPNSKDNSDPEYEITEYDIDLALDNNLSANVFLNIENISENTISRLKFSLYSGFHIRYVKDNGNKIDYSRKYDQVKIQLAMPLERGESRTIEVSYSGDSSPIYFANEQAAYLPSNFPWIPKEVIAPAITVFENSIHRNNLNSFNEVKYELEFQGEKEVYTNINKIGEDIWSGVSTGGLSVIMGRLDETDYEGKKIIYPDIWNVSTVSLDRYFERFENNLAKINELFEGVDTTIPNTIFLLPNTFVNDFYFEEDYWLSKDHFILGIQRVFSIDEHILDRKSALIMNSLVPASTWKNSINPTDLDFVFLFNAIVSNYLSDGNEKVPKKYLSFVEMKINKQDKQVQVNVLTRVIELMEILSEEKKKEFLNDWYQLLIKKHSFGELSSLIVEYREERN</sequence>
<evidence type="ECO:0000313" key="3">
    <source>
        <dbReference type="Proteomes" id="UP000287756"/>
    </source>
</evidence>
<proteinExistence type="predicted"/>
<feature type="transmembrane region" description="Helical" evidence="1">
    <location>
        <begin position="137"/>
        <end position="161"/>
    </location>
</feature>